<accession>A0A382ZJN2</accession>
<dbReference type="GO" id="GO:0006629">
    <property type="term" value="P:lipid metabolic process"/>
    <property type="evidence" value="ECO:0007669"/>
    <property type="project" value="InterPro"/>
</dbReference>
<feature type="transmembrane region" description="Helical" evidence="1">
    <location>
        <begin position="20"/>
        <end position="53"/>
    </location>
</feature>
<keyword evidence="1" id="KW-1133">Transmembrane helix</keyword>
<gene>
    <name evidence="3" type="ORF">METZ01_LOCUS447752</name>
</gene>
<evidence type="ECO:0000259" key="2">
    <source>
        <dbReference type="Pfam" id="PF04608"/>
    </source>
</evidence>
<dbReference type="PANTHER" id="PTHR36305">
    <property type="entry name" value="PHOSPHATIDYLGLYCEROPHOSPHATASE A"/>
    <property type="match status" value="1"/>
</dbReference>
<sequence length="80" mass="8411">MLLMTGFGSGLVPKAPGTAGSLVGALLFVPALFLPIYVQLGIIVIALGLGIVLSQRVADELEIKDPAMVVWDEFVGMWIA</sequence>
<dbReference type="PANTHER" id="PTHR36305:SF1">
    <property type="entry name" value="PHOSPHATIDYLGLYCEROPHOSPHATASE A"/>
    <property type="match status" value="1"/>
</dbReference>
<keyword evidence="1" id="KW-0472">Membrane</keyword>
<name>A0A382ZJN2_9ZZZZ</name>
<dbReference type="Pfam" id="PF04608">
    <property type="entry name" value="PgpA"/>
    <property type="match status" value="1"/>
</dbReference>
<dbReference type="EMBL" id="UINC01183923">
    <property type="protein sequence ID" value="SVD94898.1"/>
    <property type="molecule type" value="Genomic_DNA"/>
</dbReference>
<evidence type="ECO:0000256" key="1">
    <source>
        <dbReference type="SAM" id="Phobius"/>
    </source>
</evidence>
<feature type="non-terminal residue" evidence="3">
    <location>
        <position position="80"/>
    </location>
</feature>
<dbReference type="AlphaFoldDB" id="A0A382ZJN2"/>
<proteinExistence type="predicted"/>
<keyword evidence="1" id="KW-0812">Transmembrane</keyword>
<organism evidence="3">
    <name type="scientific">marine metagenome</name>
    <dbReference type="NCBI Taxonomy" id="408172"/>
    <lineage>
        <taxon>unclassified sequences</taxon>
        <taxon>metagenomes</taxon>
        <taxon>ecological metagenomes</taxon>
    </lineage>
</organism>
<protein>
    <recommendedName>
        <fullName evidence="2">YutG/PgpA domain-containing protein</fullName>
    </recommendedName>
</protein>
<dbReference type="InterPro" id="IPR036681">
    <property type="entry name" value="PgpA-like_sf"/>
</dbReference>
<dbReference type="GO" id="GO:0008962">
    <property type="term" value="F:phosphatidylglycerophosphatase activity"/>
    <property type="evidence" value="ECO:0007669"/>
    <property type="project" value="InterPro"/>
</dbReference>
<dbReference type="InterPro" id="IPR026037">
    <property type="entry name" value="PgpA"/>
</dbReference>
<dbReference type="CDD" id="cd06971">
    <property type="entry name" value="PgpA"/>
    <property type="match status" value="1"/>
</dbReference>
<reference evidence="3" key="1">
    <citation type="submission" date="2018-05" db="EMBL/GenBank/DDBJ databases">
        <authorList>
            <person name="Lanie J.A."/>
            <person name="Ng W.-L."/>
            <person name="Kazmierczak K.M."/>
            <person name="Andrzejewski T.M."/>
            <person name="Davidsen T.M."/>
            <person name="Wayne K.J."/>
            <person name="Tettelin H."/>
            <person name="Glass J.I."/>
            <person name="Rusch D."/>
            <person name="Podicherti R."/>
            <person name="Tsui H.-C.T."/>
            <person name="Winkler M.E."/>
        </authorList>
    </citation>
    <scope>NUCLEOTIDE SEQUENCE</scope>
</reference>
<dbReference type="SUPFAM" id="SSF101307">
    <property type="entry name" value="YutG-like"/>
    <property type="match status" value="1"/>
</dbReference>
<evidence type="ECO:0000313" key="3">
    <source>
        <dbReference type="EMBL" id="SVD94898.1"/>
    </source>
</evidence>
<dbReference type="InterPro" id="IPR007686">
    <property type="entry name" value="YutG/PgpA"/>
</dbReference>
<feature type="domain" description="YutG/PgpA" evidence="2">
    <location>
        <begin position="3"/>
        <end position="80"/>
    </location>
</feature>